<dbReference type="PANTHER" id="PTHR13405:SF11">
    <property type="entry name" value="NUCLEAR PORE COMPLEX PROTEIN NUP133"/>
    <property type="match status" value="1"/>
</dbReference>
<keyword evidence="3" id="KW-0813">Transport</keyword>
<accession>A0A8B8E2G9</accession>
<gene>
    <name evidence="12" type="primary">LOC111130920</name>
</gene>
<dbReference type="Proteomes" id="UP000694844">
    <property type="component" value="Chromosome 4"/>
</dbReference>
<keyword evidence="5" id="KW-0653">Protein transport</keyword>
<dbReference type="GO" id="GO:0031080">
    <property type="term" value="C:nuclear pore outer ring"/>
    <property type="evidence" value="ECO:0007669"/>
    <property type="project" value="TreeGrafter"/>
</dbReference>
<dbReference type="GeneID" id="111130920"/>
<feature type="domain" description="Nucleoporin Nup133/Nup155-like N-terminal" evidence="10">
    <location>
        <begin position="73"/>
        <end position="423"/>
    </location>
</feature>
<reference evidence="12" key="1">
    <citation type="submission" date="2025-08" db="UniProtKB">
        <authorList>
            <consortium name="RefSeq"/>
        </authorList>
    </citation>
    <scope>IDENTIFICATION</scope>
    <source>
        <tissue evidence="12">Whole sample</tissue>
    </source>
</reference>
<comment type="subcellular location">
    <subcellularLocation>
        <location evidence="1">Nucleus envelope</location>
    </subcellularLocation>
</comment>
<keyword evidence="7" id="KW-0539">Nucleus</keyword>
<keyword evidence="4" id="KW-0509">mRNA transport</keyword>
<name>A0A8B8E2G9_CRAVI</name>
<evidence type="ECO:0000256" key="7">
    <source>
        <dbReference type="ARBA" id="ARBA00023242"/>
    </source>
</evidence>
<evidence type="ECO:0000256" key="6">
    <source>
        <dbReference type="ARBA" id="ARBA00023010"/>
    </source>
</evidence>
<dbReference type="InterPro" id="IPR037624">
    <property type="entry name" value="Nup133-like"/>
</dbReference>
<feature type="compositionally biased region" description="Polar residues" evidence="8">
    <location>
        <begin position="11"/>
        <end position="53"/>
    </location>
</feature>
<sequence>MFSPRTPATRARSSPYTSSGMTPRSQNKRGSNLFTPKGRQSSFTQKSQPNRSLHTSQLIQESEGYRIEGFGTPLPVLITEALTLADKHTEITVKIDPSGWAWLVGGRKLFVWRYKGGHNARTVFCKELTLPPSDLAHNAERVCVIPSVSDRQSASCIAVSPEGIVRYWPNIAYEGSSTEISAELRGDECASVVNFEPFGCLLATTTSSLVLLSPVSGQNTLTCHPLKGSQGMFSGIGRRMSSFIFGASTLQPSGAPLQAIVCGRCEEEEDERPFYVLSGTQFQKWNISHPLTEKLFYQIDVERMFREFLSKKVWNQDSRQLPQLKTWLLDMQSTQQGVVFLGAGVNMDVDLTVHFGLAFLDTDINGTPSELESLMILDYQDVYSEDFEYSLQKYRLLLADPNTTTAYVYNREHILFIPGPPSDVINLQPPGGHILGAGSSDGVGVFFSASTGLFSINTPQRQEVSIMEEPSQDMTTADMSVLTASHAKIQELSMSEDRTARLKSAFIATMRGNIAAAQSTIDDLFPVDEVTTDLDHTVVSLDRDLVDDYPASDPRWAESRQDSTSSTTSFIIINQLNDKLRAHEYVINFLRKMNLWGKLKQVTIRDGRMLTRHVMCEHAEKLQAAIALRQLHGEFSGIVDAAIKKVLERRMDVTMSHNLTPQDIFYREVSRIQEIVGCLLEYQEEVLLADVTPTEILTVIMSINTLLEEMLHKALQFRQSRASLYESDAPEGEVPEYVPWTSTGGDHGIRTLLLKQFNKTVEEVIPEVHDSEGLEKTYRQLASLADLVLDGYSSQLDSLRENSSRQQHYGELQRRFEQDRQLLITPLMEGKQLELAASLAEKYYDFEILIQLCELSDNTERIEKYLRQFSDRGFANYLYTWYMKEGKRGKLLALPVSQQRELGKFLQKEDIKTLSWLHNIQTDNYAKAHTTLLELAKMEQASLSKKKTLLSLSKLAGVAADPDNGDIDSNILDINEEQELIAHQQQLPTLVIENLRMEPDNMAVLSPVQLIELYISGTNIDATEYDFKKALDLLQYIDKTDSTVDYESLRMHIWAQSILRDSWQQDEAVDVMEAIMNTVFFKTVDLAYKEGVDVKTFMPGLKSIFDCDELGDLKDEANFRYLIQAGYEHIGQVL</sequence>
<protein>
    <submittedName>
        <fullName evidence="12">Nuclear pore complex protein Nup133-like</fullName>
    </submittedName>
</protein>
<dbReference type="InterPro" id="IPR007187">
    <property type="entry name" value="Nucleoporin_Nup133/Nup155_C"/>
</dbReference>
<keyword evidence="11" id="KW-1185">Reference proteome</keyword>
<evidence type="ECO:0000256" key="8">
    <source>
        <dbReference type="SAM" id="MobiDB-lite"/>
    </source>
</evidence>
<dbReference type="InterPro" id="IPR014908">
    <property type="entry name" value="Nucleoporin_Nup133/Nup155_N"/>
</dbReference>
<dbReference type="SUPFAM" id="SSF117289">
    <property type="entry name" value="Nucleoporin domain"/>
    <property type="match status" value="1"/>
</dbReference>
<evidence type="ECO:0000256" key="1">
    <source>
        <dbReference type="ARBA" id="ARBA00004259"/>
    </source>
</evidence>
<evidence type="ECO:0000256" key="4">
    <source>
        <dbReference type="ARBA" id="ARBA00022816"/>
    </source>
</evidence>
<evidence type="ECO:0000256" key="2">
    <source>
        <dbReference type="ARBA" id="ARBA00005569"/>
    </source>
</evidence>
<comment type="similarity">
    <text evidence="2">Belongs to the nucleoporin Nup133 family.</text>
</comment>
<dbReference type="GO" id="GO:0006606">
    <property type="term" value="P:protein import into nucleus"/>
    <property type="evidence" value="ECO:0007669"/>
    <property type="project" value="TreeGrafter"/>
</dbReference>
<dbReference type="InterPro" id="IPR015943">
    <property type="entry name" value="WD40/YVTN_repeat-like_dom_sf"/>
</dbReference>
<evidence type="ECO:0000256" key="3">
    <source>
        <dbReference type="ARBA" id="ARBA00022448"/>
    </source>
</evidence>
<dbReference type="RefSeq" id="XP_022333914.1">
    <property type="nucleotide sequence ID" value="XM_022478206.1"/>
</dbReference>
<evidence type="ECO:0000259" key="9">
    <source>
        <dbReference type="Pfam" id="PF03177"/>
    </source>
</evidence>
<dbReference type="GO" id="GO:0000972">
    <property type="term" value="P:transcription-dependent tethering of RNA polymerase II gene DNA at nuclear periphery"/>
    <property type="evidence" value="ECO:0007669"/>
    <property type="project" value="TreeGrafter"/>
</dbReference>
<proteinExistence type="inferred from homology"/>
<dbReference type="OrthoDB" id="103454at2759"/>
<dbReference type="PANTHER" id="PTHR13405">
    <property type="entry name" value="NUCLEAR PORE COMPLEX PROTEIN NUP133"/>
    <property type="match status" value="1"/>
</dbReference>
<dbReference type="GO" id="GO:0016973">
    <property type="term" value="P:poly(A)+ mRNA export from nucleus"/>
    <property type="evidence" value="ECO:0007669"/>
    <property type="project" value="TreeGrafter"/>
</dbReference>
<dbReference type="GO" id="GO:0017056">
    <property type="term" value="F:structural constituent of nuclear pore"/>
    <property type="evidence" value="ECO:0007669"/>
    <property type="project" value="InterPro"/>
</dbReference>
<evidence type="ECO:0000313" key="12">
    <source>
        <dbReference type="RefSeq" id="XP_022333914.1"/>
    </source>
</evidence>
<feature type="domain" description="Nucleoporin Nup133/Nup155-like C-terminal" evidence="9">
    <location>
        <begin position="800"/>
        <end position="1005"/>
    </location>
</feature>
<evidence type="ECO:0000313" key="11">
    <source>
        <dbReference type="Proteomes" id="UP000694844"/>
    </source>
</evidence>
<evidence type="ECO:0000256" key="5">
    <source>
        <dbReference type="ARBA" id="ARBA00022927"/>
    </source>
</evidence>
<dbReference type="KEGG" id="cvn:111130920"/>
<dbReference type="Gene3D" id="1.25.40.700">
    <property type="match status" value="1"/>
</dbReference>
<dbReference type="Gene3D" id="1.20.58.1380">
    <property type="match status" value="1"/>
</dbReference>
<dbReference type="AlphaFoldDB" id="A0A8B8E2G9"/>
<dbReference type="Pfam" id="PF08801">
    <property type="entry name" value="Nucleoporin_N"/>
    <property type="match status" value="1"/>
</dbReference>
<dbReference type="Pfam" id="PF03177">
    <property type="entry name" value="Nucleoporin_C"/>
    <property type="match status" value="1"/>
</dbReference>
<dbReference type="Gene3D" id="2.130.10.10">
    <property type="entry name" value="YVTN repeat-like/Quinoprotein amine dehydrogenase"/>
    <property type="match status" value="1"/>
</dbReference>
<feature type="region of interest" description="Disordered" evidence="8">
    <location>
        <begin position="1"/>
        <end position="53"/>
    </location>
</feature>
<keyword evidence="6" id="KW-0811">Translocation</keyword>
<evidence type="ECO:0000259" key="10">
    <source>
        <dbReference type="Pfam" id="PF08801"/>
    </source>
</evidence>
<organism evidence="11 12">
    <name type="scientific">Crassostrea virginica</name>
    <name type="common">Eastern oyster</name>
    <dbReference type="NCBI Taxonomy" id="6565"/>
    <lineage>
        <taxon>Eukaryota</taxon>
        <taxon>Metazoa</taxon>
        <taxon>Spiralia</taxon>
        <taxon>Lophotrochozoa</taxon>
        <taxon>Mollusca</taxon>
        <taxon>Bivalvia</taxon>
        <taxon>Autobranchia</taxon>
        <taxon>Pteriomorphia</taxon>
        <taxon>Ostreida</taxon>
        <taxon>Ostreoidea</taxon>
        <taxon>Ostreidae</taxon>
        <taxon>Crassostrea</taxon>
    </lineage>
</organism>